<gene>
    <name evidence="2" type="ORF">CTI12_AA369090</name>
</gene>
<name>A0A2U1MKH1_ARTAN</name>
<dbReference type="EMBL" id="PKPP01005021">
    <property type="protein sequence ID" value="PWA61770.1"/>
    <property type="molecule type" value="Genomic_DNA"/>
</dbReference>
<sequence>MDPPYSLPDNVALLTFQVVQHGACLGLGLAALGTADEDIYDEIKSLLYTDSVIAGEASGISMGLLMVWTASEKASEMGLALGIAFTVYEREEEVDTLIEQMTRDQDPIPRYGGICALDLVGSFVKKLVIATKNMKRQKNSLQMNIWNNRTAAWLIANAVLTCTSVADLGLPIPHHHSHRHRRFPSFTTIPHRLPSFSTIPHQRCNQILHSSLKERPAKVSVYDDPF</sequence>
<dbReference type="Gene3D" id="1.25.10.10">
    <property type="entry name" value="Leucine-rich Repeat Variant"/>
    <property type="match status" value="1"/>
</dbReference>
<dbReference type="InterPro" id="IPR011989">
    <property type="entry name" value="ARM-like"/>
</dbReference>
<dbReference type="STRING" id="35608.A0A2U1MKH1"/>
<dbReference type="GO" id="GO:0005634">
    <property type="term" value="C:nucleus"/>
    <property type="evidence" value="ECO:0007669"/>
    <property type="project" value="TreeGrafter"/>
</dbReference>
<protein>
    <submittedName>
        <fullName evidence="2">Uncharacterized protein</fullName>
    </submittedName>
</protein>
<keyword evidence="1" id="KW-0677">Repeat</keyword>
<comment type="caution">
    <text evidence="2">The sequence shown here is derived from an EMBL/GenBank/DDBJ whole genome shotgun (WGS) entry which is preliminary data.</text>
</comment>
<dbReference type="GO" id="GO:0008540">
    <property type="term" value="C:proteasome regulatory particle, base subcomplex"/>
    <property type="evidence" value="ECO:0007669"/>
    <property type="project" value="TreeGrafter"/>
</dbReference>
<reference evidence="2 3" key="1">
    <citation type="journal article" date="2018" name="Mol. Plant">
        <title>The genome of Artemisia annua provides insight into the evolution of Asteraceae family and artemisinin biosynthesis.</title>
        <authorList>
            <person name="Shen Q."/>
            <person name="Zhang L."/>
            <person name="Liao Z."/>
            <person name="Wang S."/>
            <person name="Yan T."/>
            <person name="Shi P."/>
            <person name="Liu M."/>
            <person name="Fu X."/>
            <person name="Pan Q."/>
            <person name="Wang Y."/>
            <person name="Lv Z."/>
            <person name="Lu X."/>
            <person name="Zhang F."/>
            <person name="Jiang W."/>
            <person name="Ma Y."/>
            <person name="Chen M."/>
            <person name="Hao X."/>
            <person name="Li L."/>
            <person name="Tang Y."/>
            <person name="Lv G."/>
            <person name="Zhou Y."/>
            <person name="Sun X."/>
            <person name="Brodelius P.E."/>
            <person name="Rose J.K.C."/>
            <person name="Tang K."/>
        </authorList>
    </citation>
    <scope>NUCLEOTIDE SEQUENCE [LARGE SCALE GENOMIC DNA]</scope>
    <source>
        <strain evidence="3">cv. Huhao1</strain>
        <tissue evidence="2">Leaf</tissue>
    </source>
</reference>
<dbReference type="GO" id="GO:0034515">
    <property type="term" value="C:proteasome storage granule"/>
    <property type="evidence" value="ECO:0007669"/>
    <property type="project" value="TreeGrafter"/>
</dbReference>
<dbReference type="OrthoDB" id="261572at2759"/>
<accession>A0A2U1MKH1</accession>
<evidence type="ECO:0000256" key="1">
    <source>
        <dbReference type="ARBA" id="ARBA00022737"/>
    </source>
</evidence>
<proteinExistence type="predicted"/>
<dbReference type="AlphaFoldDB" id="A0A2U1MKH1"/>
<evidence type="ECO:0000313" key="2">
    <source>
        <dbReference type="EMBL" id="PWA61770.1"/>
    </source>
</evidence>
<dbReference type="GO" id="GO:0043161">
    <property type="term" value="P:proteasome-mediated ubiquitin-dependent protein catabolic process"/>
    <property type="evidence" value="ECO:0007669"/>
    <property type="project" value="TreeGrafter"/>
</dbReference>
<dbReference type="PANTHER" id="PTHR10943:SF2">
    <property type="entry name" value="26S PROTEASOME NON-ATPASE REGULATORY SUBUNIT 1"/>
    <property type="match status" value="1"/>
</dbReference>
<dbReference type="Proteomes" id="UP000245207">
    <property type="component" value="Unassembled WGS sequence"/>
</dbReference>
<evidence type="ECO:0000313" key="3">
    <source>
        <dbReference type="Proteomes" id="UP000245207"/>
    </source>
</evidence>
<organism evidence="2 3">
    <name type="scientific">Artemisia annua</name>
    <name type="common">Sweet wormwood</name>
    <dbReference type="NCBI Taxonomy" id="35608"/>
    <lineage>
        <taxon>Eukaryota</taxon>
        <taxon>Viridiplantae</taxon>
        <taxon>Streptophyta</taxon>
        <taxon>Embryophyta</taxon>
        <taxon>Tracheophyta</taxon>
        <taxon>Spermatophyta</taxon>
        <taxon>Magnoliopsida</taxon>
        <taxon>eudicotyledons</taxon>
        <taxon>Gunneridae</taxon>
        <taxon>Pentapetalae</taxon>
        <taxon>asterids</taxon>
        <taxon>campanulids</taxon>
        <taxon>Asterales</taxon>
        <taxon>Asteraceae</taxon>
        <taxon>Asteroideae</taxon>
        <taxon>Anthemideae</taxon>
        <taxon>Artemisiinae</taxon>
        <taxon>Artemisia</taxon>
    </lineage>
</organism>
<dbReference type="Pfam" id="PF01851">
    <property type="entry name" value="PC_rep"/>
    <property type="match status" value="1"/>
</dbReference>
<keyword evidence="3" id="KW-1185">Reference proteome</keyword>
<dbReference type="PANTHER" id="PTHR10943">
    <property type="entry name" value="26S PROTEASOME NON-ATPASE REGULATORY SUBUNIT"/>
    <property type="match status" value="1"/>
</dbReference>
<dbReference type="InterPro" id="IPR002015">
    <property type="entry name" value="Proteasome/cyclosome_rpt"/>
</dbReference>